<accession>A0A2U1SXQ0</accession>
<evidence type="ECO:0000256" key="1">
    <source>
        <dbReference type="SAM" id="MobiDB-lite"/>
    </source>
</evidence>
<evidence type="ECO:0000313" key="3">
    <source>
        <dbReference type="Proteomes" id="UP000244978"/>
    </source>
</evidence>
<dbReference type="AlphaFoldDB" id="A0A2U1SXQ0"/>
<dbReference type="Pfam" id="PF13242">
    <property type="entry name" value="Hydrolase_like"/>
    <property type="match status" value="1"/>
</dbReference>
<proteinExistence type="predicted"/>
<dbReference type="GO" id="GO:0016791">
    <property type="term" value="F:phosphatase activity"/>
    <property type="evidence" value="ECO:0007669"/>
    <property type="project" value="TreeGrafter"/>
</dbReference>
<organism evidence="2 3">
    <name type="scientific">Homoserinimonas hongtaonis</name>
    <dbReference type="NCBI Taxonomy" id="2079791"/>
    <lineage>
        <taxon>Bacteria</taxon>
        <taxon>Bacillati</taxon>
        <taxon>Actinomycetota</taxon>
        <taxon>Actinomycetes</taxon>
        <taxon>Micrococcales</taxon>
        <taxon>Microbacteriaceae</taxon>
        <taxon>Homoserinimonas</taxon>
    </lineage>
</organism>
<evidence type="ECO:0000313" key="2">
    <source>
        <dbReference type="EMBL" id="PWB96407.1"/>
    </source>
</evidence>
<keyword evidence="3" id="KW-1185">Reference proteome</keyword>
<dbReference type="InterPro" id="IPR006439">
    <property type="entry name" value="HAD-SF_hydro_IA"/>
</dbReference>
<dbReference type="GO" id="GO:0005737">
    <property type="term" value="C:cytoplasm"/>
    <property type="evidence" value="ECO:0007669"/>
    <property type="project" value="TreeGrafter"/>
</dbReference>
<dbReference type="EMBL" id="QEEX01000001">
    <property type="protein sequence ID" value="PWB96407.1"/>
    <property type="molecule type" value="Genomic_DNA"/>
</dbReference>
<name>A0A2U1SXQ0_9MICO</name>
<dbReference type="InterPro" id="IPR023214">
    <property type="entry name" value="HAD_sf"/>
</dbReference>
<dbReference type="Proteomes" id="UP000244978">
    <property type="component" value="Unassembled WGS sequence"/>
</dbReference>
<comment type="caution">
    <text evidence="2">The sequence shown here is derived from an EMBL/GenBank/DDBJ whole genome shotgun (WGS) entry which is preliminary data.</text>
</comment>
<dbReference type="Gene3D" id="3.40.50.1000">
    <property type="entry name" value="HAD superfamily/HAD-like"/>
    <property type="match status" value="2"/>
</dbReference>
<dbReference type="InterPro" id="IPR036412">
    <property type="entry name" value="HAD-like_sf"/>
</dbReference>
<feature type="region of interest" description="Disordered" evidence="1">
    <location>
        <begin position="1"/>
        <end position="32"/>
    </location>
</feature>
<dbReference type="Pfam" id="PF13344">
    <property type="entry name" value="Hydrolase_6"/>
    <property type="match status" value="1"/>
</dbReference>
<reference evidence="3" key="1">
    <citation type="submission" date="2018-04" db="EMBL/GenBank/DDBJ databases">
        <authorList>
            <person name="Liu S."/>
            <person name="Wang Z."/>
            <person name="Li J."/>
        </authorList>
    </citation>
    <scope>NUCLEOTIDE SEQUENCE [LARGE SCALE GENOMIC DNA]</scope>
    <source>
        <strain evidence="3">S1194</strain>
    </source>
</reference>
<dbReference type="SUPFAM" id="SSF56784">
    <property type="entry name" value="HAD-like"/>
    <property type="match status" value="1"/>
</dbReference>
<dbReference type="InterPro" id="IPR006357">
    <property type="entry name" value="HAD-SF_hydro_IIA"/>
</dbReference>
<gene>
    <name evidence="2" type="ORF">DF220_00015</name>
</gene>
<dbReference type="NCBIfam" id="TIGR01460">
    <property type="entry name" value="HAD-SF-IIA"/>
    <property type="match status" value="1"/>
</dbReference>
<sequence>MSKSSATSPTAQTPANQTTASPTPSDSSGVSAGPSSVVRVSLAAGETPVSGVDLILLDLDGVVYKGEAAIAGAVEALNASELRIGYITNNASRSAATVADHLLRLGLEAAESDVVTSSQAAARLLADLVEPGGEVLVVGGEGLIVEVERAGFIAVFTGTPETAAVVQGFAPTVGWESLAQAAFALQGEYSERPWVATNNDWTIPVAGGIAPGNGTLVSAVHTAVGRLPIVAGKPEVPIFEAALERFGVADALFIGDRLDTDILGANRAGLRSALVLTGIDGPKQLLAASAPMRPELILTDLSELTLPYPATEFEADGVVRVRDSAVRMNGHRVELVAPGAHVDLVRASCAAVWASGLAIYGIDVDGLLMDALGIARDDSRR</sequence>
<dbReference type="PANTHER" id="PTHR19288">
    <property type="entry name" value="4-NITROPHENYLPHOSPHATASE-RELATED"/>
    <property type="match status" value="1"/>
</dbReference>
<protein>
    <submittedName>
        <fullName evidence="2">Haloacid dehalogenase</fullName>
    </submittedName>
</protein>
<dbReference type="PANTHER" id="PTHR19288:SF95">
    <property type="entry name" value="D-GLYCEROL 3-PHOSPHATE PHOSPHATASE"/>
    <property type="match status" value="1"/>
</dbReference>
<dbReference type="NCBIfam" id="TIGR01549">
    <property type="entry name" value="HAD-SF-IA-v1"/>
    <property type="match status" value="1"/>
</dbReference>